<dbReference type="GO" id="GO:0032259">
    <property type="term" value="P:methylation"/>
    <property type="evidence" value="ECO:0007669"/>
    <property type="project" value="UniProtKB-KW"/>
</dbReference>
<name>Q2WBC0_PARM1</name>
<protein>
    <submittedName>
        <fullName evidence="3">SAM-dependent methyltransferase</fullName>
    </submittedName>
</protein>
<dbReference type="InterPro" id="IPR029063">
    <property type="entry name" value="SAM-dependent_MTases_sf"/>
</dbReference>
<dbReference type="KEGG" id="mag:amb0051"/>
<proteinExistence type="predicted"/>
<dbReference type="Gene3D" id="3.40.50.150">
    <property type="entry name" value="Vaccinia Virus protein VP39"/>
    <property type="match status" value="1"/>
</dbReference>
<dbReference type="GO" id="GO:0008168">
    <property type="term" value="F:methyltransferase activity"/>
    <property type="evidence" value="ECO:0007669"/>
    <property type="project" value="UniProtKB-KW"/>
</dbReference>
<evidence type="ECO:0000259" key="2">
    <source>
        <dbReference type="Pfam" id="PF08484"/>
    </source>
</evidence>
<dbReference type="Proteomes" id="UP000007058">
    <property type="component" value="Chromosome"/>
</dbReference>
<dbReference type="Gene3D" id="3.40.50.720">
    <property type="entry name" value="NAD(P)-binding Rossmann-like Domain"/>
    <property type="match status" value="1"/>
</dbReference>
<evidence type="ECO:0000313" key="4">
    <source>
        <dbReference type="Proteomes" id="UP000007058"/>
    </source>
</evidence>
<evidence type="ECO:0000259" key="1">
    <source>
        <dbReference type="Pfam" id="PF08421"/>
    </source>
</evidence>
<dbReference type="InterPro" id="IPR013630">
    <property type="entry name" value="Methyltransf_Zn-bd_dom_put"/>
</dbReference>
<gene>
    <name evidence="3" type="ordered locus">amb0051</name>
</gene>
<dbReference type="HOGENOM" id="CLU_038800_1_0_5"/>
<dbReference type="Pfam" id="PF13489">
    <property type="entry name" value="Methyltransf_23"/>
    <property type="match status" value="1"/>
</dbReference>
<dbReference type="CDD" id="cd02440">
    <property type="entry name" value="AdoMet_MTases"/>
    <property type="match status" value="1"/>
</dbReference>
<dbReference type="Pfam" id="PF08484">
    <property type="entry name" value="Methyltransf_14"/>
    <property type="match status" value="1"/>
</dbReference>
<dbReference type="Gene3D" id="6.10.250.3100">
    <property type="match status" value="1"/>
</dbReference>
<dbReference type="InterPro" id="IPR038576">
    <property type="entry name" value="Methyltransf_Zn-bd_dom_put_sf"/>
</dbReference>
<organism evidence="3 4">
    <name type="scientific">Paramagnetospirillum magneticum (strain ATCC 700264 / AMB-1)</name>
    <name type="common">Magnetospirillum magneticum</name>
    <dbReference type="NCBI Taxonomy" id="342108"/>
    <lineage>
        <taxon>Bacteria</taxon>
        <taxon>Pseudomonadati</taxon>
        <taxon>Pseudomonadota</taxon>
        <taxon>Alphaproteobacteria</taxon>
        <taxon>Rhodospirillales</taxon>
        <taxon>Magnetospirillaceae</taxon>
        <taxon>Paramagnetospirillum</taxon>
    </lineage>
</organism>
<keyword evidence="3" id="KW-0808">Transferase</keyword>
<dbReference type="SUPFAM" id="SSF53335">
    <property type="entry name" value="S-adenosyl-L-methionine-dependent methyltransferases"/>
    <property type="match status" value="1"/>
</dbReference>
<keyword evidence="3" id="KW-0489">Methyltransferase</keyword>
<dbReference type="InterPro" id="IPR013691">
    <property type="entry name" value="MeTrfase_14"/>
</dbReference>
<keyword evidence="4" id="KW-1185">Reference proteome</keyword>
<feature type="domain" description="C-methyltransferase" evidence="2">
    <location>
        <begin position="294"/>
        <end position="450"/>
    </location>
</feature>
<dbReference type="PANTHER" id="PTHR43861">
    <property type="entry name" value="TRANS-ACONITATE 2-METHYLTRANSFERASE-RELATED"/>
    <property type="match status" value="1"/>
</dbReference>
<dbReference type="Pfam" id="PF08421">
    <property type="entry name" value="Methyltransf_13"/>
    <property type="match status" value="1"/>
</dbReference>
<sequence length="456" mass="50259">MDRNPLHEPAPGREGNFCEPRSSGAFLRRLRYPNMAVADSFQFPRDGRSVTQCRICDTPIKAFMTFGRMPIANGFLTPDQFPQEHFFELAPAFCPECGMLQIVEQPAPEMMFHENYAFFSGTSRYMQMHFQRMAEQVMATILAGRSDPFVVELGSNDGIMLRNFAAKGIRHLGCEPSENVAAVARSQGVNTLCAFFGRDTALKIRAEHGPADVIQAANVMCHIPDLQGVAKGVEALLKPDGVLIFEDPYLGDVIEKTSYDQIYDEHVFVFSAISVKNAFARHGLDLVNVEPQVTHGGSMRYTLAPKGSRPVASAVEALLAKEVAQGLDKAATYDRFRANCETSKRELVALLTRLKGEGKRVVGYGATSKSTTVLNYTGIGPDLIEFISDTTPIKQGKLTPGMHIPVKPYGDFTARYPDYALLFAWNHKAEIMEKEDAFKAAGGQWIVYVPSVGVVA</sequence>
<evidence type="ECO:0000313" key="3">
    <source>
        <dbReference type="EMBL" id="BAE48855.1"/>
    </source>
</evidence>
<feature type="domain" description="Methyltransferase putative zinc binding" evidence="1">
    <location>
        <begin position="53"/>
        <end position="112"/>
    </location>
</feature>
<dbReference type="Gene3D" id="6.20.50.110">
    <property type="entry name" value="Methyltransferase, zinc-binding domain"/>
    <property type="match status" value="1"/>
</dbReference>
<dbReference type="STRING" id="342108.amb0051"/>
<accession>Q2WBC0</accession>
<reference evidence="3 4" key="1">
    <citation type="journal article" date="2005" name="DNA Res.">
        <title>Complete genome sequence of the facultative anaerobic magnetotactic bacterium Magnetospirillum sp. strain AMB-1.</title>
        <authorList>
            <person name="Matsunaga T."/>
            <person name="Okamura Y."/>
            <person name="Fukuda Y."/>
            <person name="Wahyudi A.T."/>
            <person name="Murase Y."/>
            <person name="Takeyama H."/>
        </authorList>
    </citation>
    <scope>NUCLEOTIDE SEQUENCE [LARGE SCALE GENOMIC DNA]</scope>
    <source>
        <strain evidence="4">ATCC 700264 / AMB-1</strain>
    </source>
</reference>
<dbReference type="PANTHER" id="PTHR43861:SF5">
    <property type="entry name" value="BLL5978 PROTEIN"/>
    <property type="match status" value="1"/>
</dbReference>
<dbReference type="EMBL" id="AP007255">
    <property type="protein sequence ID" value="BAE48855.1"/>
    <property type="molecule type" value="Genomic_DNA"/>
</dbReference>
<dbReference type="AlphaFoldDB" id="Q2WBC0"/>